<dbReference type="AlphaFoldDB" id="A0A6C0U7K2"/>
<name>A0A6C0U7K2_9GAMM</name>
<keyword evidence="6" id="KW-1185">Reference proteome</keyword>
<evidence type="ECO:0000259" key="2">
    <source>
        <dbReference type="Pfam" id="PF13175"/>
    </source>
</evidence>
<evidence type="ECO:0000256" key="1">
    <source>
        <dbReference type="SAM" id="MobiDB-lite"/>
    </source>
</evidence>
<dbReference type="GO" id="GO:0016887">
    <property type="term" value="F:ATP hydrolysis activity"/>
    <property type="evidence" value="ECO:0007669"/>
    <property type="project" value="InterPro"/>
</dbReference>
<dbReference type="Proteomes" id="UP000477680">
    <property type="component" value="Chromosome"/>
</dbReference>
<organism evidence="5 6">
    <name type="scientific">Kineobactrum salinum</name>
    <dbReference type="NCBI Taxonomy" id="2708301"/>
    <lineage>
        <taxon>Bacteria</taxon>
        <taxon>Pseudomonadati</taxon>
        <taxon>Pseudomonadota</taxon>
        <taxon>Gammaproteobacteria</taxon>
        <taxon>Cellvibrionales</taxon>
        <taxon>Halieaceae</taxon>
        <taxon>Kineobactrum</taxon>
    </lineage>
</organism>
<dbReference type="EMBL" id="CP048711">
    <property type="protein sequence ID" value="QIB66957.1"/>
    <property type="molecule type" value="Genomic_DNA"/>
</dbReference>
<feature type="domain" description="ATPase AAA-type core" evidence="3">
    <location>
        <begin position="279"/>
        <end position="382"/>
    </location>
</feature>
<dbReference type="Pfam" id="PF13175">
    <property type="entry name" value="AAA_15"/>
    <property type="match status" value="1"/>
</dbReference>
<dbReference type="SUPFAM" id="SSF52540">
    <property type="entry name" value="P-loop containing nucleoside triphosphate hydrolases"/>
    <property type="match status" value="1"/>
</dbReference>
<dbReference type="PANTHER" id="PTHR43581">
    <property type="entry name" value="ATP/GTP PHOSPHATASE"/>
    <property type="match status" value="1"/>
</dbReference>
<dbReference type="Gene3D" id="3.40.50.300">
    <property type="entry name" value="P-loop containing nucleotide triphosphate hydrolases"/>
    <property type="match status" value="1"/>
</dbReference>
<feature type="domain" description="DUF4435" evidence="4">
    <location>
        <begin position="440"/>
        <end position="654"/>
    </location>
</feature>
<reference evidence="5 6" key="1">
    <citation type="submission" date="2020-02" db="EMBL/GenBank/DDBJ databases">
        <title>Genome sequencing for Kineobactrum sp. M2.</title>
        <authorList>
            <person name="Park S.-J."/>
        </authorList>
    </citation>
    <scope>NUCLEOTIDE SEQUENCE [LARGE SCALE GENOMIC DNA]</scope>
    <source>
        <strain evidence="5 6">M2</strain>
    </source>
</reference>
<protein>
    <submittedName>
        <fullName evidence="5">AAA family ATPase</fullName>
    </submittedName>
</protein>
<feature type="compositionally biased region" description="Basic and acidic residues" evidence="1">
    <location>
        <begin position="123"/>
        <end position="141"/>
    </location>
</feature>
<sequence>MRIQSIVIENFRAIESLELSELSNAVVVAGPNGCGKSSIFDAIRLVKSAYGQYRNNEFSSWFNEFQIDINKLQSESKRILNDPTKPLRIEIDFNLDQSEIDFIRANVFGIFKKVRWSHLTRQRSPEGEPQIRDPRTKSQDGEIVDREAQVMADKVLAVLDKKSHVASLTMKPGDSPSVVGSPVLELMFSIYQPQDLGVIDYQSPSRTYAREQVSNLNLQIRDASASKSAQHALYDTQNKYSGVKTEMAQSYVRELLAEKAGVPVPDENTLKSTLDELFSIFFAGKRFLGAIPTKEGGLEFPVELENGRTHDINELSSGEKEVLLGYLRLRNNAPKNSIILLDEPELHLNPRLAMGLPRFYQKHLGEMLNNQIWLVSHSDAILREAVQDPTYSVFHMQPAAQNSVGFNQAEQVSASAELENAIISLVGDLATYNPRSKIVLLEGENSEIDAKIITELFPYFAERVNLVSLGSKRTVRNAHEFLERAAERGKLDARFYSIVDRDFGDDELVPSERRFSWDVYHVENFLLEPNYISEALSSLSLRAIDLSIEKVLAELKMCAEETVEEIVRIQMARKVNSEFLNAISLSFDPKKANSEGFCEAVSRSYDNLTKVVQCALSPDQLTILEERVTRSLNDALSNGDWVKAFRGRNILRRFSGRYGVPYEVLRNLIVSRMRLAQYRPGNMESIIERILES</sequence>
<dbReference type="Pfam" id="PF14491">
    <property type="entry name" value="DUF4435"/>
    <property type="match status" value="1"/>
</dbReference>
<feature type="domain" description="Endonuclease GajA/Old nuclease/RecF-like AAA" evidence="2">
    <location>
        <begin position="1"/>
        <end position="123"/>
    </location>
</feature>
<evidence type="ECO:0000259" key="4">
    <source>
        <dbReference type="Pfam" id="PF14491"/>
    </source>
</evidence>
<dbReference type="KEGG" id="kim:G3T16_17740"/>
<dbReference type="Pfam" id="PF13304">
    <property type="entry name" value="AAA_21"/>
    <property type="match status" value="1"/>
</dbReference>
<dbReference type="GO" id="GO:0005524">
    <property type="term" value="F:ATP binding"/>
    <property type="evidence" value="ECO:0007669"/>
    <property type="project" value="InterPro"/>
</dbReference>
<accession>A0A6C0U7K2</accession>
<dbReference type="InterPro" id="IPR029492">
    <property type="entry name" value="DUF4435"/>
</dbReference>
<evidence type="ECO:0000259" key="3">
    <source>
        <dbReference type="Pfam" id="PF13304"/>
    </source>
</evidence>
<dbReference type="PANTHER" id="PTHR43581:SF2">
    <property type="entry name" value="EXCINUCLEASE ATPASE SUBUNIT"/>
    <property type="match status" value="1"/>
</dbReference>
<feature type="region of interest" description="Disordered" evidence="1">
    <location>
        <begin position="122"/>
        <end position="141"/>
    </location>
</feature>
<evidence type="ECO:0000313" key="5">
    <source>
        <dbReference type="EMBL" id="QIB66957.1"/>
    </source>
</evidence>
<dbReference type="RefSeq" id="WP_163496387.1">
    <property type="nucleotide sequence ID" value="NZ_CP048711.1"/>
</dbReference>
<dbReference type="InterPro" id="IPR041685">
    <property type="entry name" value="AAA_GajA/Old/RecF-like"/>
</dbReference>
<dbReference type="InterPro" id="IPR027417">
    <property type="entry name" value="P-loop_NTPase"/>
</dbReference>
<gene>
    <name evidence="5" type="ORF">G3T16_17740</name>
</gene>
<dbReference type="InterPro" id="IPR051396">
    <property type="entry name" value="Bact_Antivir_Def_Nuclease"/>
</dbReference>
<evidence type="ECO:0000313" key="6">
    <source>
        <dbReference type="Proteomes" id="UP000477680"/>
    </source>
</evidence>
<dbReference type="InterPro" id="IPR003959">
    <property type="entry name" value="ATPase_AAA_core"/>
</dbReference>
<proteinExistence type="predicted"/>